<evidence type="ECO:0000313" key="2">
    <source>
        <dbReference type="EMBL" id="BBE17090.1"/>
    </source>
</evidence>
<evidence type="ECO:0000256" key="1">
    <source>
        <dbReference type="SAM" id="Phobius"/>
    </source>
</evidence>
<keyword evidence="1" id="KW-1133">Transmembrane helix</keyword>
<accession>A0A5K7S6H4</accession>
<dbReference type="KEGG" id="anf:AQPE_1239"/>
<keyword evidence="3" id="KW-1185">Reference proteome</keyword>
<name>A0A5K7S6H4_9BACT</name>
<feature type="transmembrane region" description="Helical" evidence="1">
    <location>
        <begin position="31"/>
        <end position="51"/>
    </location>
</feature>
<dbReference type="RefSeq" id="WP_318350113.1">
    <property type="nucleotide sequence ID" value="NZ_AP018694.1"/>
</dbReference>
<feature type="transmembrane region" description="Helical" evidence="1">
    <location>
        <begin position="190"/>
        <end position="208"/>
    </location>
</feature>
<dbReference type="Proteomes" id="UP001193389">
    <property type="component" value="Chromosome"/>
</dbReference>
<reference evidence="2" key="1">
    <citation type="journal article" date="2020" name="Int. J. Syst. Evol. Microbiol.">
        <title>Aquipluma nitroreducens gen. nov. sp. nov., a novel facultatively anaerobic bacterium isolated from a freshwater lake.</title>
        <authorList>
            <person name="Watanabe M."/>
            <person name="Kojima H."/>
            <person name="Fukui M."/>
        </authorList>
    </citation>
    <scope>NUCLEOTIDE SEQUENCE</scope>
    <source>
        <strain evidence="2">MeG22</strain>
    </source>
</reference>
<gene>
    <name evidence="2" type="ORF">AQPE_1239</name>
</gene>
<feature type="transmembrane region" description="Helical" evidence="1">
    <location>
        <begin position="71"/>
        <end position="96"/>
    </location>
</feature>
<sequence length="212" mass="22852">MKTNSVNPKEDIQAIREIMERSSKFMLLDSWAGFFAGTCALIGVAVAWFGVLDAGALYYDEFLCSVGGSPINSVTTGLGAIALVVLLLAGLAAIWFSYGKAQKAGQKFWTSSTKRVLAHLLIPIVSGGIFVLILVSRNQIDLVASAMLVFYGLGLVNAGKFTSGEIHYLGMAEIAVGLLAGIFAPYGLVFWVLGFGLLHLVYGVVMWMRYER</sequence>
<keyword evidence="1" id="KW-0472">Membrane</keyword>
<dbReference type="EMBL" id="AP018694">
    <property type="protein sequence ID" value="BBE17090.1"/>
    <property type="molecule type" value="Genomic_DNA"/>
</dbReference>
<protein>
    <submittedName>
        <fullName evidence="2">Uncharacterized protein</fullName>
    </submittedName>
</protein>
<feature type="transmembrane region" description="Helical" evidence="1">
    <location>
        <begin position="142"/>
        <end position="159"/>
    </location>
</feature>
<feature type="transmembrane region" description="Helical" evidence="1">
    <location>
        <begin position="166"/>
        <end position="184"/>
    </location>
</feature>
<proteinExistence type="predicted"/>
<evidence type="ECO:0000313" key="3">
    <source>
        <dbReference type="Proteomes" id="UP001193389"/>
    </source>
</evidence>
<organism evidence="2 3">
    <name type="scientific">Aquipluma nitroreducens</name>
    <dbReference type="NCBI Taxonomy" id="2010828"/>
    <lineage>
        <taxon>Bacteria</taxon>
        <taxon>Pseudomonadati</taxon>
        <taxon>Bacteroidota</taxon>
        <taxon>Bacteroidia</taxon>
        <taxon>Marinilabiliales</taxon>
        <taxon>Prolixibacteraceae</taxon>
        <taxon>Aquipluma</taxon>
    </lineage>
</organism>
<dbReference type="AlphaFoldDB" id="A0A5K7S6H4"/>
<feature type="transmembrane region" description="Helical" evidence="1">
    <location>
        <begin position="116"/>
        <end position="136"/>
    </location>
</feature>
<keyword evidence="1" id="KW-0812">Transmembrane</keyword>